<feature type="domain" description="Metallo-beta-lactamase" evidence="2">
    <location>
        <begin position="15"/>
        <end position="205"/>
    </location>
</feature>
<dbReference type="CDD" id="cd07724">
    <property type="entry name" value="POD-like_MBL-fold"/>
    <property type="match status" value="1"/>
</dbReference>
<evidence type="ECO:0000313" key="4">
    <source>
        <dbReference type="Proteomes" id="UP000176037"/>
    </source>
</evidence>
<protein>
    <submittedName>
        <fullName evidence="3">MBL fold metallo-hydrolase</fullName>
    </submittedName>
</protein>
<dbReference type="InterPro" id="IPR051682">
    <property type="entry name" value="Mito_Persulfide_Diox"/>
</dbReference>
<evidence type="ECO:0000313" key="3">
    <source>
        <dbReference type="EMBL" id="OFI33141.1"/>
    </source>
</evidence>
<dbReference type="Gene3D" id="3.60.15.10">
    <property type="entry name" value="Ribonuclease Z/Hydroxyacylglutathione hydrolase-like"/>
    <property type="match status" value="1"/>
</dbReference>
<dbReference type="EMBL" id="MJIC01000015">
    <property type="protein sequence ID" value="OFI33141.1"/>
    <property type="molecule type" value="Genomic_DNA"/>
</dbReference>
<comment type="caution">
    <text evidence="3">The sequence shown here is derived from an EMBL/GenBank/DDBJ whole genome shotgun (WGS) entry which is preliminary data.</text>
</comment>
<dbReference type="AlphaFoldDB" id="A0A1E8FB45"/>
<dbReference type="InterPro" id="IPR036866">
    <property type="entry name" value="RibonucZ/Hydroxyglut_hydro"/>
</dbReference>
<proteinExistence type="predicted"/>
<dbReference type="GO" id="GO:0050313">
    <property type="term" value="F:sulfur dioxygenase activity"/>
    <property type="evidence" value="ECO:0007669"/>
    <property type="project" value="InterPro"/>
</dbReference>
<dbReference type="RefSeq" id="WP_070177518.1">
    <property type="nucleotide sequence ID" value="NZ_BMJR01000002.1"/>
</dbReference>
<dbReference type="SUPFAM" id="SSF56281">
    <property type="entry name" value="Metallo-hydrolase/oxidoreductase"/>
    <property type="match status" value="1"/>
</dbReference>
<reference evidence="3 4" key="1">
    <citation type="submission" date="2016-09" db="EMBL/GenBank/DDBJ databases">
        <title>Alteromonas lipolytica, a new species isolated from sea water.</title>
        <authorList>
            <person name="Wu Y.-H."/>
            <person name="Cheng H."/>
            <person name="Xu X.-W."/>
        </authorList>
    </citation>
    <scope>NUCLEOTIDE SEQUENCE [LARGE SCALE GENOMIC DNA]</scope>
    <source>
        <strain evidence="3 4">JW12</strain>
    </source>
</reference>
<dbReference type="InterPro" id="IPR044528">
    <property type="entry name" value="POD-like_MBL-fold"/>
</dbReference>
<evidence type="ECO:0000256" key="1">
    <source>
        <dbReference type="ARBA" id="ARBA00022723"/>
    </source>
</evidence>
<dbReference type="STRING" id="1856405.BFC17_02455"/>
<keyword evidence="1" id="KW-0479">Metal-binding</keyword>
<dbReference type="GO" id="GO:0016787">
    <property type="term" value="F:hydrolase activity"/>
    <property type="evidence" value="ECO:0007669"/>
    <property type="project" value="UniProtKB-KW"/>
</dbReference>
<dbReference type="PANTHER" id="PTHR43084:SF1">
    <property type="entry name" value="PERSULFIDE DIOXYGENASE ETHE1, MITOCHONDRIAL"/>
    <property type="match status" value="1"/>
</dbReference>
<gene>
    <name evidence="3" type="ORF">BFC17_02455</name>
</gene>
<dbReference type="SMART" id="SM00849">
    <property type="entry name" value="Lactamase_B"/>
    <property type="match status" value="1"/>
</dbReference>
<dbReference type="GO" id="GO:0046872">
    <property type="term" value="F:metal ion binding"/>
    <property type="evidence" value="ECO:0007669"/>
    <property type="project" value="UniProtKB-KW"/>
</dbReference>
<organism evidence="3 4">
    <name type="scientific">Alteromonas lipolytica</name>
    <dbReference type="NCBI Taxonomy" id="1856405"/>
    <lineage>
        <taxon>Bacteria</taxon>
        <taxon>Pseudomonadati</taxon>
        <taxon>Pseudomonadota</taxon>
        <taxon>Gammaproteobacteria</taxon>
        <taxon>Alteromonadales</taxon>
        <taxon>Alteromonadaceae</taxon>
        <taxon>Alteromonas/Salinimonas group</taxon>
        <taxon>Alteromonas</taxon>
    </lineage>
</organism>
<dbReference type="OrthoDB" id="9784009at2"/>
<evidence type="ECO:0000259" key="2">
    <source>
        <dbReference type="SMART" id="SM00849"/>
    </source>
</evidence>
<dbReference type="Proteomes" id="UP000176037">
    <property type="component" value="Unassembled WGS sequence"/>
</dbReference>
<dbReference type="GO" id="GO:0006749">
    <property type="term" value="P:glutathione metabolic process"/>
    <property type="evidence" value="ECO:0007669"/>
    <property type="project" value="InterPro"/>
</dbReference>
<sequence>MSKIEITPFFHEPTFTVTYVVTDRASSSCAIIDPVLDYDAASGQISHEFADKVVSYVDKNGLTLEWILETHAHADHLTAAPYVKEKLGGLIGVGDHIRRVQSTFKAIYNLESEFMTDGSQFDQLFVDGEVITLGHLDIEILHTPGHTPACVSYLIEDAVFVGDTLFMPDYGTARADFPNGSAQTLYQSIRKLLALPESTRMFVGHDYKSPSRDEFAWETSVIEQRRNNIHVRDGVSQSDFVAMREARDATLAVPKLLLPAIQINVRAGQLPPPEENGRSYLKIPLTVKQ</sequence>
<dbReference type="InterPro" id="IPR001279">
    <property type="entry name" value="Metallo-B-lactamas"/>
</dbReference>
<dbReference type="Pfam" id="PF00753">
    <property type="entry name" value="Lactamase_B"/>
    <property type="match status" value="1"/>
</dbReference>
<accession>A0A1E8FB45</accession>
<keyword evidence="4" id="KW-1185">Reference proteome</keyword>
<name>A0A1E8FB45_9ALTE</name>
<keyword evidence="3" id="KW-0378">Hydrolase</keyword>
<dbReference type="GO" id="GO:0070813">
    <property type="term" value="P:hydrogen sulfide metabolic process"/>
    <property type="evidence" value="ECO:0007669"/>
    <property type="project" value="TreeGrafter"/>
</dbReference>
<dbReference type="PANTHER" id="PTHR43084">
    <property type="entry name" value="PERSULFIDE DIOXYGENASE ETHE1"/>
    <property type="match status" value="1"/>
</dbReference>